<evidence type="ECO:0000313" key="3">
    <source>
        <dbReference type="Proteomes" id="UP000799536"/>
    </source>
</evidence>
<evidence type="ECO:0000259" key="1">
    <source>
        <dbReference type="PROSITE" id="PS50011"/>
    </source>
</evidence>
<name>A0A9P4MSR5_9PLEO</name>
<gene>
    <name evidence="2" type="ORF">GQ43DRAFT_480477</name>
</gene>
<protein>
    <recommendedName>
        <fullName evidence="1">Protein kinase domain-containing protein</fullName>
    </recommendedName>
</protein>
<proteinExistence type="predicted"/>
<accession>A0A9P4MSR5</accession>
<dbReference type="GO" id="GO:0005524">
    <property type="term" value="F:ATP binding"/>
    <property type="evidence" value="ECO:0007669"/>
    <property type="project" value="InterPro"/>
</dbReference>
<organism evidence="2 3">
    <name type="scientific">Delitschia confertaspora ATCC 74209</name>
    <dbReference type="NCBI Taxonomy" id="1513339"/>
    <lineage>
        <taxon>Eukaryota</taxon>
        <taxon>Fungi</taxon>
        <taxon>Dikarya</taxon>
        <taxon>Ascomycota</taxon>
        <taxon>Pezizomycotina</taxon>
        <taxon>Dothideomycetes</taxon>
        <taxon>Pleosporomycetidae</taxon>
        <taxon>Pleosporales</taxon>
        <taxon>Delitschiaceae</taxon>
        <taxon>Delitschia</taxon>
    </lineage>
</organism>
<dbReference type="GO" id="GO:0004672">
    <property type="term" value="F:protein kinase activity"/>
    <property type="evidence" value="ECO:0007669"/>
    <property type="project" value="InterPro"/>
</dbReference>
<comment type="caution">
    <text evidence="2">The sequence shown here is derived from an EMBL/GenBank/DDBJ whole genome shotgun (WGS) entry which is preliminary data.</text>
</comment>
<dbReference type="SUPFAM" id="SSF56112">
    <property type="entry name" value="Protein kinase-like (PK-like)"/>
    <property type="match status" value="1"/>
</dbReference>
<dbReference type="PANTHER" id="PTHR37542">
    <property type="entry name" value="HELO DOMAIN-CONTAINING PROTEIN-RELATED"/>
    <property type="match status" value="1"/>
</dbReference>
<sequence length="494" mass="55626">MALEILSAVTGCVSLALEIYGFFKSALPNDSDDFLILSIRHDISVLRDFAKIFETASKDERIPESDKLLLNEMCIALQPILMNIHSLVFRKRMADLTASRMRMATEVVLRFLYKKEELQRISRALFQWTERYHIRFGLLPRDLQGKLLAASSEGDTSTASSLRALRDTFEQLTLQSEHVPSIGLLRLETDINFRSGAPYNNTLVGRELALFESEVAKLVKLLSCVDATLCRILKVAGYFHQGSRFCFGMIYKIPRNVLIPAQDTPTTLHDLIGRTREAPNRPGHVELAPPEHPLEQRFELDRKIACAVMYVHVMQYVHKSIRPSNIVMFSKKAAPGTVGSSPPGESKNLGEPFLCGFETARHDRATSDQRGDAHWRYNIYRHPKRQGLHPQERYTMNHDIYSLGVVLLEIGLWRPLLSTGLAKLKNSSDEDIAAGKVKAYLKKIAVERLPVTMGSKYCGVVLFCLNVDGDGQVGNCRLIEEVLSKLEELSTGLQ</sequence>
<dbReference type="EMBL" id="ML993964">
    <property type="protein sequence ID" value="KAF2201711.1"/>
    <property type="molecule type" value="Genomic_DNA"/>
</dbReference>
<dbReference type="AlphaFoldDB" id="A0A9P4MSR5"/>
<dbReference type="OrthoDB" id="1911848at2759"/>
<feature type="domain" description="Protein kinase" evidence="1">
    <location>
        <begin position="147"/>
        <end position="494"/>
    </location>
</feature>
<keyword evidence="3" id="KW-1185">Reference proteome</keyword>
<dbReference type="InterPro" id="IPR000719">
    <property type="entry name" value="Prot_kinase_dom"/>
</dbReference>
<reference evidence="2" key="1">
    <citation type="journal article" date="2020" name="Stud. Mycol.">
        <title>101 Dothideomycetes genomes: a test case for predicting lifestyles and emergence of pathogens.</title>
        <authorList>
            <person name="Haridas S."/>
            <person name="Albert R."/>
            <person name="Binder M."/>
            <person name="Bloem J."/>
            <person name="Labutti K."/>
            <person name="Salamov A."/>
            <person name="Andreopoulos B."/>
            <person name="Baker S."/>
            <person name="Barry K."/>
            <person name="Bills G."/>
            <person name="Bluhm B."/>
            <person name="Cannon C."/>
            <person name="Castanera R."/>
            <person name="Culley D."/>
            <person name="Daum C."/>
            <person name="Ezra D."/>
            <person name="Gonzalez J."/>
            <person name="Henrissat B."/>
            <person name="Kuo A."/>
            <person name="Liang C."/>
            <person name="Lipzen A."/>
            <person name="Lutzoni F."/>
            <person name="Magnuson J."/>
            <person name="Mondo S."/>
            <person name="Nolan M."/>
            <person name="Ohm R."/>
            <person name="Pangilinan J."/>
            <person name="Park H.-J."/>
            <person name="Ramirez L."/>
            <person name="Alfaro M."/>
            <person name="Sun H."/>
            <person name="Tritt A."/>
            <person name="Yoshinaga Y."/>
            <person name="Zwiers L.-H."/>
            <person name="Turgeon B."/>
            <person name="Goodwin S."/>
            <person name="Spatafora J."/>
            <person name="Crous P."/>
            <person name="Grigoriev I."/>
        </authorList>
    </citation>
    <scope>NUCLEOTIDE SEQUENCE</scope>
    <source>
        <strain evidence="2">ATCC 74209</strain>
    </source>
</reference>
<evidence type="ECO:0000313" key="2">
    <source>
        <dbReference type="EMBL" id="KAF2201711.1"/>
    </source>
</evidence>
<dbReference type="Gene3D" id="1.10.510.10">
    <property type="entry name" value="Transferase(Phosphotransferase) domain 1"/>
    <property type="match status" value="1"/>
</dbReference>
<dbReference type="InterPro" id="IPR011009">
    <property type="entry name" value="Kinase-like_dom_sf"/>
</dbReference>
<dbReference type="Proteomes" id="UP000799536">
    <property type="component" value="Unassembled WGS sequence"/>
</dbReference>
<dbReference type="PROSITE" id="PS50011">
    <property type="entry name" value="PROTEIN_KINASE_DOM"/>
    <property type="match status" value="1"/>
</dbReference>
<dbReference type="PANTHER" id="PTHR37542:SF3">
    <property type="entry name" value="PRION-INHIBITION AND PROPAGATION HELO DOMAIN-CONTAINING PROTEIN"/>
    <property type="match status" value="1"/>
</dbReference>